<reference evidence="1" key="1">
    <citation type="submission" date="2020-02" db="EMBL/GenBank/DDBJ databases">
        <authorList>
            <person name="Scholz U."/>
            <person name="Mascher M."/>
            <person name="Fiebig A."/>
        </authorList>
    </citation>
    <scope>NUCLEOTIDE SEQUENCE</scope>
</reference>
<dbReference type="AlphaFoldDB" id="A0A7I8LH49"/>
<name>A0A7I8LH49_SPIIN</name>
<keyword evidence="2" id="KW-1185">Reference proteome</keyword>
<dbReference type="EMBL" id="LR746278">
    <property type="protein sequence ID" value="CAA7409172.1"/>
    <property type="molecule type" value="Genomic_DNA"/>
</dbReference>
<accession>A0A7I8LH49</accession>
<dbReference type="OrthoDB" id="1429661at2759"/>
<dbReference type="Proteomes" id="UP000663760">
    <property type="component" value="Chromosome 15"/>
</dbReference>
<evidence type="ECO:0000313" key="1">
    <source>
        <dbReference type="EMBL" id="CAA7409172.1"/>
    </source>
</evidence>
<gene>
    <name evidence="1" type="ORF">SI8410_15019850</name>
</gene>
<protein>
    <submittedName>
        <fullName evidence="1">Uncharacterized protein</fullName>
    </submittedName>
</protein>
<sequence>MVKIRQVNFLMHYGHITAYKNPMGMSPYRLIFGKAFHLLELQELRNEAHKNSVIYKDKLKTFHDRYLNCKLLFENQKVWLYNSRLKLFIGKLKSRWDRPFIVIKLFNCGAVLIANPKTGQQLKVNEERLKPYMEHEQHPLDNSLQL</sequence>
<proteinExistence type="predicted"/>
<organism evidence="1 2">
    <name type="scientific">Spirodela intermedia</name>
    <name type="common">Intermediate duckweed</name>
    <dbReference type="NCBI Taxonomy" id="51605"/>
    <lineage>
        <taxon>Eukaryota</taxon>
        <taxon>Viridiplantae</taxon>
        <taxon>Streptophyta</taxon>
        <taxon>Embryophyta</taxon>
        <taxon>Tracheophyta</taxon>
        <taxon>Spermatophyta</taxon>
        <taxon>Magnoliopsida</taxon>
        <taxon>Liliopsida</taxon>
        <taxon>Araceae</taxon>
        <taxon>Lemnoideae</taxon>
        <taxon>Spirodela</taxon>
    </lineage>
</organism>
<evidence type="ECO:0000313" key="2">
    <source>
        <dbReference type="Proteomes" id="UP000663760"/>
    </source>
</evidence>